<evidence type="ECO:0000313" key="2">
    <source>
        <dbReference type="Proteomes" id="UP000245076"/>
    </source>
</evidence>
<gene>
    <name evidence="1" type="ORF">LPTSP1_37440</name>
</gene>
<name>A0A2P2D7W7_9LEPT</name>
<dbReference type="AlphaFoldDB" id="A0A2P2D7W7"/>
<evidence type="ECO:0000313" key="1">
    <source>
        <dbReference type="EMBL" id="GBF40726.1"/>
    </source>
</evidence>
<comment type="caution">
    <text evidence="1">The sequence shown here is derived from an EMBL/GenBank/DDBJ whole genome shotgun (WGS) entry which is preliminary data.</text>
</comment>
<protein>
    <submittedName>
        <fullName evidence="1">Uncharacterized protein</fullName>
    </submittedName>
</protein>
<dbReference type="Proteomes" id="UP000245076">
    <property type="component" value="Unassembled WGS sequence"/>
</dbReference>
<dbReference type="EMBL" id="BFAY01000014">
    <property type="protein sequence ID" value="GBF40726.1"/>
    <property type="molecule type" value="Genomic_DNA"/>
</dbReference>
<sequence length="137" mass="16190">MLYSEEIHILKFSISFIERTYRDRFEQILTKPRIRKKFRESLSHFQHFINSNMRKIPGSFQELDEIYKALISVRDVPNEVYIISESSKWDRKFLRLDEGINEIVSSGYSSIISILPGELAYYEGEGLGERYILSKLS</sequence>
<accession>A0A2P2D7W7</accession>
<organism evidence="1 2">
    <name type="scientific">Leptospira johnsonii</name>
    <dbReference type="NCBI Taxonomy" id="1917820"/>
    <lineage>
        <taxon>Bacteria</taxon>
        <taxon>Pseudomonadati</taxon>
        <taxon>Spirochaetota</taxon>
        <taxon>Spirochaetia</taxon>
        <taxon>Leptospirales</taxon>
        <taxon>Leptospiraceae</taxon>
        <taxon>Leptospira</taxon>
    </lineage>
</organism>
<keyword evidence="2" id="KW-1185">Reference proteome</keyword>
<reference evidence="1 2" key="1">
    <citation type="submission" date="2018-02" db="EMBL/GenBank/DDBJ databases">
        <title>Novel Leptospira species isolated from soil and water in Japan.</title>
        <authorList>
            <person name="Nakao R."/>
            <person name="Masuzawa T."/>
        </authorList>
    </citation>
    <scope>NUCLEOTIDE SEQUENCE [LARGE SCALE GENOMIC DNA]</scope>
    <source>
        <strain evidence="1 2">E8</strain>
    </source>
</reference>
<proteinExistence type="predicted"/>